<feature type="domain" description="AAA+ ATPase" evidence="9">
    <location>
        <begin position="22"/>
        <end position="356"/>
    </location>
</feature>
<evidence type="ECO:0000256" key="8">
    <source>
        <dbReference type="ARBA" id="ARBA00023125"/>
    </source>
</evidence>
<evidence type="ECO:0000256" key="4">
    <source>
        <dbReference type="ARBA" id="ARBA00022490"/>
    </source>
</evidence>
<evidence type="ECO:0000256" key="2">
    <source>
        <dbReference type="ARBA" id="ARBA00008016"/>
    </source>
</evidence>
<dbReference type="NCBIfam" id="TIGR00611">
    <property type="entry name" value="recf"/>
    <property type="match status" value="1"/>
</dbReference>
<dbReference type="InterPro" id="IPR003395">
    <property type="entry name" value="RecF/RecN/SMC_N"/>
</dbReference>
<dbReference type="PROSITE" id="PS00617">
    <property type="entry name" value="RECF_1"/>
    <property type="match status" value="1"/>
</dbReference>
<dbReference type="GO" id="GO:0003697">
    <property type="term" value="F:single-stranded DNA binding"/>
    <property type="evidence" value="ECO:0007669"/>
    <property type="project" value="InterPro"/>
</dbReference>
<dbReference type="HAMAP" id="MF_00365">
    <property type="entry name" value="RecF"/>
    <property type="match status" value="1"/>
</dbReference>
<dbReference type="InterPro" id="IPR042174">
    <property type="entry name" value="RecF_2"/>
</dbReference>
<dbReference type="PROSITE" id="PS00618">
    <property type="entry name" value="RECF_2"/>
    <property type="match status" value="1"/>
</dbReference>
<keyword evidence="5" id="KW-0235">DNA replication</keyword>
<dbReference type="InterPro" id="IPR001238">
    <property type="entry name" value="DNA-binding_RecF"/>
</dbReference>
<keyword evidence="8" id="KW-0238">DNA-binding</keyword>
<evidence type="ECO:0000313" key="11">
    <source>
        <dbReference type="EMBL" id="CAB4750936.1"/>
    </source>
</evidence>
<evidence type="ECO:0000256" key="6">
    <source>
        <dbReference type="ARBA" id="ARBA00022741"/>
    </source>
</evidence>
<keyword evidence="6" id="KW-0547">Nucleotide-binding</keyword>
<evidence type="ECO:0000256" key="7">
    <source>
        <dbReference type="ARBA" id="ARBA00022840"/>
    </source>
</evidence>
<dbReference type="Gene3D" id="3.40.50.300">
    <property type="entry name" value="P-loop containing nucleotide triphosphate hydrolases"/>
    <property type="match status" value="1"/>
</dbReference>
<protein>
    <recommendedName>
        <fullName evidence="3">DNA replication and repair protein RecF</fullName>
    </recommendedName>
</protein>
<dbReference type="GO" id="GO:0005737">
    <property type="term" value="C:cytoplasm"/>
    <property type="evidence" value="ECO:0007669"/>
    <property type="project" value="UniProtKB-SubCell"/>
</dbReference>
<dbReference type="EMBL" id="CAFBQP010000001">
    <property type="protein sequence ID" value="CAB5050764.1"/>
    <property type="molecule type" value="Genomic_DNA"/>
</dbReference>
<evidence type="ECO:0000256" key="3">
    <source>
        <dbReference type="ARBA" id="ARBA00020170"/>
    </source>
</evidence>
<dbReference type="InterPro" id="IPR027417">
    <property type="entry name" value="P-loop_NTPase"/>
</dbReference>
<gene>
    <name evidence="10" type="ORF">UFOPK2602_00465</name>
    <name evidence="11" type="ORF">UFOPK2806_01011</name>
    <name evidence="12" type="ORF">UFOPK3417_00970</name>
    <name evidence="13" type="ORF">UFOPK4306_00021</name>
</gene>
<keyword evidence="4" id="KW-0963">Cytoplasm</keyword>
<dbReference type="AlphaFoldDB" id="A0A6J6TV22"/>
<evidence type="ECO:0000313" key="13">
    <source>
        <dbReference type="EMBL" id="CAB5050764.1"/>
    </source>
</evidence>
<dbReference type="GO" id="GO:0000731">
    <property type="term" value="P:DNA synthesis involved in DNA repair"/>
    <property type="evidence" value="ECO:0007669"/>
    <property type="project" value="TreeGrafter"/>
</dbReference>
<dbReference type="InterPro" id="IPR018078">
    <property type="entry name" value="DNA-binding_RecF_CS"/>
</dbReference>
<proteinExistence type="inferred from homology"/>
<reference evidence="11" key="1">
    <citation type="submission" date="2020-05" db="EMBL/GenBank/DDBJ databases">
        <authorList>
            <person name="Chiriac C."/>
            <person name="Salcher M."/>
            <person name="Ghai R."/>
            <person name="Kavagutti S V."/>
        </authorList>
    </citation>
    <scope>NUCLEOTIDE SEQUENCE</scope>
</reference>
<organism evidence="11">
    <name type="scientific">freshwater metagenome</name>
    <dbReference type="NCBI Taxonomy" id="449393"/>
    <lineage>
        <taxon>unclassified sequences</taxon>
        <taxon>metagenomes</taxon>
        <taxon>ecological metagenomes</taxon>
    </lineage>
</organism>
<dbReference type="InterPro" id="IPR003593">
    <property type="entry name" value="AAA+_ATPase"/>
</dbReference>
<dbReference type="Gene3D" id="1.20.1050.90">
    <property type="entry name" value="RecF/RecN/SMC, N-terminal domain"/>
    <property type="match status" value="1"/>
</dbReference>
<dbReference type="Pfam" id="PF02463">
    <property type="entry name" value="SMC_N"/>
    <property type="match status" value="1"/>
</dbReference>
<dbReference type="PANTHER" id="PTHR32182">
    <property type="entry name" value="DNA REPLICATION AND REPAIR PROTEIN RECF"/>
    <property type="match status" value="1"/>
</dbReference>
<evidence type="ECO:0000259" key="9">
    <source>
        <dbReference type="SMART" id="SM00382"/>
    </source>
</evidence>
<dbReference type="SUPFAM" id="SSF52540">
    <property type="entry name" value="P-loop containing nucleoside triphosphate hydrolases"/>
    <property type="match status" value="1"/>
</dbReference>
<keyword evidence="7" id="KW-0067">ATP-binding</keyword>
<dbReference type="SMART" id="SM00382">
    <property type="entry name" value="AAA"/>
    <property type="match status" value="1"/>
</dbReference>
<comment type="subcellular location">
    <subcellularLocation>
        <location evidence="1">Cytoplasm</location>
    </subcellularLocation>
</comment>
<dbReference type="EMBL" id="CAFBLR010000083">
    <property type="protein sequence ID" value="CAB4875341.1"/>
    <property type="molecule type" value="Genomic_DNA"/>
</dbReference>
<evidence type="ECO:0000256" key="1">
    <source>
        <dbReference type="ARBA" id="ARBA00004496"/>
    </source>
</evidence>
<name>A0A6J6TV22_9ZZZZ</name>
<dbReference type="GO" id="GO:0006260">
    <property type="term" value="P:DNA replication"/>
    <property type="evidence" value="ECO:0007669"/>
    <property type="project" value="UniProtKB-KW"/>
</dbReference>
<sequence>MIVQRIKLRDFRNYPEATFDLTGGVTAVIGENGQGKTNLAEAMAYLATLGSFRGVTPDALIRVGSEQAVIRADVVHDDGRMLLVEAEINRNGRNRVFVNKQRLVRARDLLGVVRVSVFSPDDLALVKGGPAERRTFLDDALVALAPKHDALQRDVDRILRQRNTLLKQAGGRVSPEVALTLDVWDAKFAETGDELGRVRAALVANLEPALREAYSALADRETPAGATYEPTWRKEGLAAALAASRADDLKRAVTTVGPHRDDLDLLVNAMPARTHASQGEQRTLALAMRMAVHRLVADQVGTPPILVLDDVLSELDAGRARALLGHLPVGQVILTTATALPEHARPDRVLRIAAGCVSGNQ</sequence>
<dbReference type="EMBL" id="CAEZXX010000020">
    <property type="protein sequence ID" value="CAB4698766.1"/>
    <property type="molecule type" value="Genomic_DNA"/>
</dbReference>
<evidence type="ECO:0000313" key="10">
    <source>
        <dbReference type="EMBL" id="CAB4698766.1"/>
    </source>
</evidence>
<accession>A0A6J6TV22</accession>
<evidence type="ECO:0000256" key="5">
    <source>
        <dbReference type="ARBA" id="ARBA00022705"/>
    </source>
</evidence>
<dbReference type="GO" id="GO:0005524">
    <property type="term" value="F:ATP binding"/>
    <property type="evidence" value="ECO:0007669"/>
    <property type="project" value="UniProtKB-KW"/>
</dbReference>
<dbReference type="EMBL" id="CAEZYY010000010">
    <property type="protein sequence ID" value="CAB4750936.1"/>
    <property type="molecule type" value="Genomic_DNA"/>
</dbReference>
<dbReference type="PANTHER" id="PTHR32182:SF0">
    <property type="entry name" value="DNA REPLICATION AND REPAIR PROTEIN RECF"/>
    <property type="match status" value="1"/>
</dbReference>
<comment type="similarity">
    <text evidence="2">Belongs to the RecF family.</text>
</comment>
<dbReference type="GO" id="GO:0006302">
    <property type="term" value="P:double-strand break repair"/>
    <property type="evidence" value="ECO:0007669"/>
    <property type="project" value="TreeGrafter"/>
</dbReference>
<evidence type="ECO:0000313" key="12">
    <source>
        <dbReference type="EMBL" id="CAB4875341.1"/>
    </source>
</evidence>